<gene>
    <name evidence="1" type="ORF">ACFO3R_21215</name>
</gene>
<organism evidence="1 2">
    <name type="scientific">Streptomyces flavovirens</name>
    <dbReference type="NCBI Taxonomy" id="52258"/>
    <lineage>
        <taxon>Bacteria</taxon>
        <taxon>Bacillati</taxon>
        <taxon>Actinomycetota</taxon>
        <taxon>Actinomycetes</taxon>
        <taxon>Kitasatosporales</taxon>
        <taxon>Streptomycetaceae</taxon>
        <taxon>Streptomyces</taxon>
    </lineage>
</organism>
<name>A0ABV8N9F3_9ACTN</name>
<dbReference type="Proteomes" id="UP001595871">
    <property type="component" value="Unassembled WGS sequence"/>
</dbReference>
<reference evidence="2" key="1">
    <citation type="journal article" date="2019" name="Int. J. Syst. Evol. Microbiol.">
        <title>The Global Catalogue of Microorganisms (GCM) 10K type strain sequencing project: providing services to taxonomists for standard genome sequencing and annotation.</title>
        <authorList>
            <consortium name="The Broad Institute Genomics Platform"/>
            <consortium name="The Broad Institute Genome Sequencing Center for Infectious Disease"/>
            <person name="Wu L."/>
            <person name="Ma J."/>
        </authorList>
    </citation>
    <scope>NUCLEOTIDE SEQUENCE [LARGE SCALE GENOMIC DNA]</scope>
    <source>
        <strain evidence="2">CCM 3243</strain>
    </source>
</reference>
<dbReference type="Pfam" id="PF19746">
    <property type="entry name" value="DUF6233"/>
    <property type="match status" value="1"/>
</dbReference>
<accession>A0ABV8N9F3</accession>
<comment type="caution">
    <text evidence="1">The sequence shown here is derived from an EMBL/GenBank/DDBJ whole genome shotgun (WGS) entry which is preliminary data.</text>
</comment>
<evidence type="ECO:0000313" key="1">
    <source>
        <dbReference type="EMBL" id="MFC4188880.1"/>
    </source>
</evidence>
<protein>
    <submittedName>
        <fullName evidence="1">DUF6233 domain-containing protein</fullName>
    </submittedName>
</protein>
<dbReference type="InterPro" id="IPR046200">
    <property type="entry name" value="DUF6233"/>
</dbReference>
<keyword evidence="2" id="KW-1185">Reference proteome</keyword>
<evidence type="ECO:0000313" key="2">
    <source>
        <dbReference type="Proteomes" id="UP001595871"/>
    </source>
</evidence>
<dbReference type="EMBL" id="JBHSCF010000034">
    <property type="protein sequence ID" value="MFC4188880.1"/>
    <property type="molecule type" value="Genomic_DNA"/>
</dbReference>
<sequence>MRSPAPGWMIELGIGQGQRPPYVHVGGCYLAGVRQQPVSREAAARAVTESVAACSHCRADTELGIID</sequence>
<proteinExistence type="predicted"/>
<dbReference type="RefSeq" id="WP_200692693.1">
    <property type="nucleotide sequence ID" value="NZ_JBHSCF010000034.1"/>
</dbReference>